<proteinExistence type="predicted"/>
<feature type="compositionally biased region" description="Pro residues" evidence="1">
    <location>
        <begin position="11"/>
        <end position="21"/>
    </location>
</feature>
<evidence type="ECO:0000313" key="3">
    <source>
        <dbReference type="Proteomes" id="UP000256873"/>
    </source>
</evidence>
<protein>
    <submittedName>
        <fullName evidence="2">Uncharacterized protein</fullName>
    </submittedName>
</protein>
<accession>A0A3E0LAP0</accession>
<reference evidence="2 3" key="1">
    <citation type="submission" date="2017-10" db="EMBL/GenBank/DDBJ databases">
        <title>A large-scale comparative metagenomic study reveals the eutrophication-driven functional interactions in six Microcystis-epibionts communities.</title>
        <authorList>
            <person name="Li Q."/>
            <person name="Lin F."/>
        </authorList>
    </citation>
    <scope>NUCLEOTIDE SEQUENCE [LARGE SCALE GENOMIC DNA]</scope>
    <source>
        <strain evidence="2">TF09</strain>
    </source>
</reference>
<dbReference type="AlphaFoldDB" id="A0A3E0LAP0"/>
<evidence type="ECO:0000256" key="1">
    <source>
        <dbReference type="SAM" id="MobiDB-lite"/>
    </source>
</evidence>
<name>A0A3E0LAP0_9CHRO</name>
<dbReference type="EMBL" id="QQWC01000001">
    <property type="protein sequence ID" value="REJ44003.1"/>
    <property type="molecule type" value="Genomic_DNA"/>
</dbReference>
<feature type="region of interest" description="Disordered" evidence="1">
    <location>
        <begin position="1"/>
        <end position="21"/>
    </location>
</feature>
<comment type="caution">
    <text evidence="2">The sequence shown here is derived from an EMBL/GenBank/DDBJ whole genome shotgun (WGS) entry which is preliminary data.</text>
</comment>
<organism evidence="2 3">
    <name type="scientific">Microcystis flos-aquae TF09</name>
    <dbReference type="NCBI Taxonomy" id="2060473"/>
    <lineage>
        <taxon>Bacteria</taxon>
        <taxon>Bacillati</taxon>
        <taxon>Cyanobacteriota</taxon>
        <taxon>Cyanophyceae</taxon>
        <taxon>Oscillatoriophycideae</taxon>
        <taxon>Chroococcales</taxon>
        <taxon>Microcystaceae</taxon>
        <taxon>Microcystis</taxon>
    </lineage>
</organism>
<dbReference type="Proteomes" id="UP000256873">
    <property type="component" value="Unassembled WGS sequence"/>
</dbReference>
<gene>
    <name evidence="2" type="ORF">DWQ54_00120</name>
</gene>
<evidence type="ECO:0000313" key="2">
    <source>
        <dbReference type="EMBL" id="REJ44003.1"/>
    </source>
</evidence>
<sequence length="59" mass="6664">MGAGHKSPLQKRPPAPCRPPPAFVNDFPLNHQNKTAIIPSVWIIRNDENFPRLVTCYVL</sequence>